<feature type="transmembrane region" description="Helical" evidence="1">
    <location>
        <begin position="40"/>
        <end position="57"/>
    </location>
</feature>
<dbReference type="KEGG" id="ctai:NCTC12078_01960"/>
<dbReference type="AlphaFoldDB" id="A0A4U8WC38"/>
<feature type="transmembrane region" description="Helical" evidence="1">
    <location>
        <begin position="6"/>
        <end position="28"/>
    </location>
</feature>
<keyword evidence="1" id="KW-0472">Membrane</keyword>
<evidence type="ECO:0000313" key="3">
    <source>
        <dbReference type="Proteomes" id="UP000290013"/>
    </source>
</evidence>
<name>A0A4U8WC38_9FLAO</name>
<dbReference type="EMBL" id="LR215974">
    <property type="protein sequence ID" value="VFB03937.1"/>
    <property type="molecule type" value="Genomic_DNA"/>
</dbReference>
<protein>
    <submittedName>
        <fullName evidence="2">Uncharacterized protein</fullName>
    </submittedName>
</protein>
<dbReference type="Proteomes" id="UP000290013">
    <property type="component" value="Chromosome"/>
</dbReference>
<organism evidence="2 3">
    <name type="scientific">Chryseobacterium taihuense</name>
    <dbReference type="NCBI Taxonomy" id="1141221"/>
    <lineage>
        <taxon>Bacteria</taxon>
        <taxon>Pseudomonadati</taxon>
        <taxon>Bacteroidota</taxon>
        <taxon>Flavobacteriia</taxon>
        <taxon>Flavobacteriales</taxon>
        <taxon>Weeksellaceae</taxon>
        <taxon>Chryseobacterium group</taxon>
        <taxon>Chryseobacterium</taxon>
    </lineage>
</organism>
<keyword evidence="1" id="KW-1133">Transmembrane helix</keyword>
<accession>A0A4U8WC38</accession>
<sequence>MRNNLQAAQGILSILAIICIAVGWFNLFSEDINSFLSRRLFYILIGLSFILQAPTLVNNKFTYPMYVAAALCIIGAALPLDSNFASIKTLGLLGELLFRLPTGRSIINKTKNK</sequence>
<keyword evidence="1" id="KW-0812">Transmembrane</keyword>
<reference evidence="2 3" key="1">
    <citation type="submission" date="2019-02" db="EMBL/GenBank/DDBJ databases">
        <authorList>
            <consortium name="Pathogen Informatics"/>
        </authorList>
    </citation>
    <scope>NUCLEOTIDE SEQUENCE [LARGE SCALE GENOMIC DNA]</scope>
    <source>
        <strain evidence="2 3">3012STDY6944375</strain>
    </source>
</reference>
<gene>
    <name evidence="2" type="ORF">NCTC12078_01960</name>
</gene>
<feature type="transmembrane region" description="Helical" evidence="1">
    <location>
        <begin position="63"/>
        <end position="80"/>
    </location>
</feature>
<dbReference type="RefSeq" id="WP_130914358.1">
    <property type="nucleotide sequence ID" value="NZ_LR215974.1"/>
</dbReference>
<evidence type="ECO:0000313" key="2">
    <source>
        <dbReference type="EMBL" id="VFB03937.1"/>
    </source>
</evidence>
<proteinExistence type="predicted"/>
<evidence type="ECO:0000256" key="1">
    <source>
        <dbReference type="SAM" id="Phobius"/>
    </source>
</evidence>